<evidence type="ECO:0008006" key="4">
    <source>
        <dbReference type="Google" id="ProtNLM"/>
    </source>
</evidence>
<gene>
    <name evidence="2" type="ORF">NCCP602_21420</name>
</gene>
<evidence type="ECO:0000256" key="1">
    <source>
        <dbReference type="SAM" id="MobiDB-lite"/>
    </source>
</evidence>
<keyword evidence="3" id="KW-1185">Reference proteome</keyword>
<feature type="region of interest" description="Disordered" evidence="1">
    <location>
        <begin position="1"/>
        <end position="36"/>
    </location>
</feature>
<evidence type="ECO:0000313" key="2">
    <source>
        <dbReference type="EMBL" id="GAA0036181.1"/>
    </source>
</evidence>
<proteinExistence type="predicted"/>
<dbReference type="Pfam" id="PF20060">
    <property type="entry name" value="DUF6459"/>
    <property type="match status" value="1"/>
</dbReference>
<evidence type="ECO:0000313" key="3">
    <source>
        <dbReference type="Proteomes" id="UP001498238"/>
    </source>
</evidence>
<reference evidence="2 3" key="1">
    <citation type="submission" date="2024-01" db="EMBL/GenBank/DDBJ databases">
        <title>Characterization of antibiotic resistant novel bacterial strains and their environmental applications.</title>
        <authorList>
            <person name="Manzoor S."/>
            <person name="Abbas S."/>
            <person name="Arshad M."/>
            <person name="Ahmed I."/>
        </authorList>
    </citation>
    <scope>NUCLEOTIDE SEQUENCE [LARGE SCALE GENOMIC DNA]</scope>
    <source>
        <strain evidence="2 3">NCCP-602</strain>
    </source>
</reference>
<dbReference type="EMBL" id="BAAAAF010000007">
    <property type="protein sequence ID" value="GAA0036181.1"/>
    <property type="molecule type" value="Genomic_DNA"/>
</dbReference>
<dbReference type="Proteomes" id="UP001498238">
    <property type="component" value="Unassembled WGS sequence"/>
</dbReference>
<name>A0ABP3C8R9_9MICO</name>
<dbReference type="InterPro" id="IPR045596">
    <property type="entry name" value="DUF6459"/>
</dbReference>
<protein>
    <recommendedName>
        <fullName evidence="4">Energy transducer TonB</fullName>
    </recommendedName>
</protein>
<dbReference type="RefSeq" id="WP_339393008.1">
    <property type="nucleotide sequence ID" value="NZ_BAAAAF010000007.1"/>
</dbReference>
<organism evidence="2 3">
    <name type="scientific">Brevibacterium metallidurans</name>
    <dbReference type="NCBI Taxonomy" id="1482676"/>
    <lineage>
        <taxon>Bacteria</taxon>
        <taxon>Bacillati</taxon>
        <taxon>Actinomycetota</taxon>
        <taxon>Actinomycetes</taxon>
        <taxon>Micrococcales</taxon>
        <taxon>Brevibacteriaceae</taxon>
        <taxon>Brevibacterium</taxon>
    </lineage>
</organism>
<comment type="caution">
    <text evidence="2">The sequence shown here is derived from an EMBL/GenBank/DDBJ whole genome shotgun (WGS) entry which is preliminary data.</text>
</comment>
<sequence>MSAPLVLTRPRRASVGTSQAVHPRPQPAAAVPPTDDADRIEATAKSLAIACLEIFSGIRRSESIARWVDADLLTRIDRRAQLRAEIAPATPMREHTAARTLQAGHARVCRVHAGVAEVTVMVRTATRVRAVAIRLELLTNRWTMTAMQTM</sequence>
<accession>A0ABP3C8R9</accession>